<organism evidence="1">
    <name type="scientific">Dendroctonus ponderosae</name>
    <name type="common">Mountain pine beetle</name>
    <dbReference type="NCBI Taxonomy" id="77166"/>
    <lineage>
        <taxon>Eukaryota</taxon>
        <taxon>Metazoa</taxon>
        <taxon>Ecdysozoa</taxon>
        <taxon>Arthropoda</taxon>
        <taxon>Hexapoda</taxon>
        <taxon>Insecta</taxon>
        <taxon>Pterygota</taxon>
        <taxon>Neoptera</taxon>
        <taxon>Endopterygota</taxon>
        <taxon>Coleoptera</taxon>
        <taxon>Polyphaga</taxon>
        <taxon>Cucujiformia</taxon>
        <taxon>Curculionidae</taxon>
        <taxon>Scolytinae</taxon>
        <taxon>Dendroctonus</taxon>
    </lineage>
</organism>
<gene>
    <name evidence="2" type="primary">109535610</name>
    <name evidence="1" type="ORF">YQE_04726</name>
</gene>
<dbReference type="EnsemblMetazoa" id="XM_019901528.1">
    <property type="protein sequence ID" value="XP_019757087.1"/>
    <property type="gene ID" value="LOC109535610"/>
</dbReference>
<dbReference type="PANTHER" id="PTHR31328">
    <property type="entry name" value="BIOGENESIS OF LYSOSOME-RELATED ORGANELLES COMPLEX 1 SUBUNIT 6"/>
    <property type="match status" value="1"/>
</dbReference>
<dbReference type="InterPro" id="IPR028119">
    <property type="entry name" value="Snapin/Pallidin/Snn1"/>
</dbReference>
<evidence type="ECO:0000313" key="3">
    <source>
        <dbReference type="Proteomes" id="UP000019118"/>
    </source>
</evidence>
<reference evidence="2" key="2">
    <citation type="submission" date="2024-08" db="UniProtKB">
        <authorList>
            <consortium name="EnsemblMetazoa"/>
        </authorList>
    </citation>
    <scope>IDENTIFICATION</scope>
</reference>
<evidence type="ECO:0008006" key="4">
    <source>
        <dbReference type="Google" id="ProtNLM"/>
    </source>
</evidence>
<dbReference type="GO" id="GO:0031083">
    <property type="term" value="C:BLOC-1 complex"/>
    <property type="evidence" value="ECO:0007669"/>
    <property type="project" value="TreeGrafter"/>
</dbReference>
<dbReference type="Pfam" id="PF14712">
    <property type="entry name" value="Snapin_Pallidin"/>
    <property type="match status" value="1"/>
</dbReference>
<feature type="non-terminal residue" evidence="1">
    <location>
        <position position="1"/>
    </location>
</feature>
<dbReference type="PANTHER" id="PTHR31328:SF2">
    <property type="entry name" value="BIOGENESIS OF LYSOSOME-RELATED ORGANELLES COMPLEX 1 SUBUNIT 6"/>
    <property type="match status" value="1"/>
</dbReference>
<evidence type="ECO:0000313" key="2">
    <source>
        <dbReference type="EnsemblMetazoa" id="XP_019757087.1"/>
    </source>
</evidence>
<dbReference type="EMBL" id="KB740831">
    <property type="protein sequence ID" value="ENN78815.1"/>
    <property type="molecule type" value="Genomic_DNA"/>
</dbReference>
<dbReference type="OrthoDB" id="19659at2759"/>
<proteinExistence type="predicted"/>
<dbReference type="Proteomes" id="UP000019118">
    <property type="component" value="Unassembled WGS sequence"/>
</dbReference>
<keyword evidence="3" id="KW-1185">Reference proteome</keyword>
<protein>
    <recommendedName>
        <fullName evidence="4">Biogenesis of lysosome-related organelles complex 1 subunit 6</fullName>
    </recommendedName>
</protein>
<reference evidence="1 3" key="1">
    <citation type="journal article" date="2013" name="Genome Biol.">
        <title>Draft genome of the mountain pine beetle, Dendroctonus ponderosae Hopkins, a major forest pest.</title>
        <authorList>
            <person name="Keeling C.I."/>
            <person name="Yuen M.M."/>
            <person name="Liao N.Y."/>
            <person name="Docking T.R."/>
            <person name="Chan S.K."/>
            <person name="Taylor G.A."/>
            <person name="Palmquist D.L."/>
            <person name="Jackman S.D."/>
            <person name="Nguyen A."/>
            <person name="Li M."/>
            <person name="Henderson H."/>
            <person name="Janes J.K."/>
            <person name="Zhao Y."/>
            <person name="Pandoh P."/>
            <person name="Moore R."/>
            <person name="Sperling F.A."/>
            <person name="Huber D.P."/>
            <person name="Birol I."/>
            <person name="Jones S.J."/>
            <person name="Bohlmann J."/>
        </authorList>
    </citation>
    <scope>NUCLEOTIDE SEQUENCE</scope>
</reference>
<dbReference type="HOGENOM" id="CLU_1769969_0_0_1"/>
<accession>N6UAQ3</accession>
<sequence length="147" mass="16915">MLNADFTSIPLAKLEPENVYSKPTEMIISGLTHYLEPPLKDAKQQLCELVNKQRELVSQLHNENMSISEVQQSTELQDVFTEMKQYHTKLLTIKRDMRLLHSRCQKLKRRALKLKDSKPEEEIIISKPVQLTNHGSSQSPNSSFIGI</sequence>
<dbReference type="GO" id="GO:0030133">
    <property type="term" value="C:transport vesicle"/>
    <property type="evidence" value="ECO:0007669"/>
    <property type="project" value="TreeGrafter"/>
</dbReference>
<name>N6UAQ3_DENPD</name>
<dbReference type="KEGG" id="dpa:109535610"/>
<dbReference type="AlphaFoldDB" id="N6UAQ3"/>
<evidence type="ECO:0000313" key="1">
    <source>
        <dbReference type="EMBL" id="ENN78815.1"/>
    </source>
</evidence>